<dbReference type="Proteomes" id="UP000317650">
    <property type="component" value="Chromosome 9"/>
</dbReference>
<keyword evidence="2" id="KW-1185">Reference proteome</keyword>
<sequence>MIPKTRNIPWIAQDRIVACILDVLTLYAASRSTRGLEMGSFLVSAGVAIQGELNDKQITIIDGKIEIGGEVIGGMEAIEIVITVDENPTMLLEYDDMHFVLTSLALCLVEVAICGIQQIRCSPDAIKAYLIVIVVVDGGGVAIGISDQVVVRPSRIPRSAGRENTVTPGDFFLVGAQPEWHHFLRCRTCNQLTPTCGCLTHCPFLTFNSGEAHLTRKLCSTVTSVIDCSRYLYVLSFSIP</sequence>
<accession>A0A4S8IIK1</accession>
<proteinExistence type="predicted"/>
<reference evidence="1 2" key="1">
    <citation type="journal article" date="2019" name="Nat. Plants">
        <title>Genome sequencing of Musa balbisiana reveals subgenome evolution and function divergence in polyploid bananas.</title>
        <authorList>
            <person name="Yao X."/>
        </authorList>
    </citation>
    <scope>NUCLEOTIDE SEQUENCE [LARGE SCALE GENOMIC DNA]</scope>
    <source>
        <strain evidence="2">cv. DH-PKW</strain>
        <tissue evidence="1">Leaves</tissue>
    </source>
</reference>
<evidence type="ECO:0000313" key="1">
    <source>
        <dbReference type="EMBL" id="THU48161.1"/>
    </source>
</evidence>
<gene>
    <name evidence="1" type="ORF">C4D60_Mb09t23310</name>
</gene>
<evidence type="ECO:0000313" key="2">
    <source>
        <dbReference type="Proteomes" id="UP000317650"/>
    </source>
</evidence>
<dbReference type="EMBL" id="PYDT01000010">
    <property type="protein sequence ID" value="THU48161.1"/>
    <property type="molecule type" value="Genomic_DNA"/>
</dbReference>
<protein>
    <submittedName>
        <fullName evidence="1">Uncharacterized protein</fullName>
    </submittedName>
</protein>
<dbReference type="AlphaFoldDB" id="A0A4S8IIK1"/>
<name>A0A4S8IIK1_MUSBA</name>
<comment type="caution">
    <text evidence="1">The sequence shown here is derived from an EMBL/GenBank/DDBJ whole genome shotgun (WGS) entry which is preliminary data.</text>
</comment>
<organism evidence="1 2">
    <name type="scientific">Musa balbisiana</name>
    <name type="common">Banana</name>
    <dbReference type="NCBI Taxonomy" id="52838"/>
    <lineage>
        <taxon>Eukaryota</taxon>
        <taxon>Viridiplantae</taxon>
        <taxon>Streptophyta</taxon>
        <taxon>Embryophyta</taxon>
        <taxon>Tracheophyta</taxon>
        <taxon>Spermatophyta</taxon>
        <taxon>Magnoliopsida</taxon>
        <taxon>Liliopsida</taxon>
        <taxon>Zingiberales</taxon>
        <taxon>Musaceae</taxon>
        <taxon>Musa</taxon>
    </lineage>
</organism>